<reference evidence="1 2" key="1">
    <citation type="journal article" date="2016" name="Gene">
        <title>PacBio SMRT assembly of a complex multi-replicon genome reveals chlorocatechol degradative operon in a region of genome plasticity.</title>
        <authorList>
            <person name="Ricker N."/>
            <person name="Shen S.Y."/>
            <person name="Goordial J."/>
            <person name="Jin S."/>
            <person name="Fulthorpe R.R."/>
        </authorList>
    </citation>
    <scope>NUCLEOTIDE SEQUENCE [LARGE SCALE GENOMIC DNA]</scope>
    <source>
        <strain evidence="1 2">OLGA172</strain>
    </source>
</reference>
<organism evidence="1 2">
    <name type="scientific">Paraburkholderia phytofirmans OLGA172</name>
    <dbReference type="NCBI Taxonomy" id="1417228"/>
    <lineage>
        <taxon>Bacteria</taxon>
        <taxon>Pseudomonadati</taxon>
        <taxon>Pseudomonadota</taxon>
        <taxon>Betaproteobacteria</taxon>
        <taxon>Burkholderiales</taxon>
        <taxon>Burkholderiaceae</taxon>
        <taxon>Paraburkholderia</taxon>
    </lineage>
</organism>
<gene>
    <name evidence="1" type="ORF">AYM40_15835</name>
</gene>
<dbReference type="KEGG" id="buz:AYM40_15835"/>
<dbReference type="EMBL" id="CP014578">
    <property type="protein sequence ID" value="ANB73663.1"/>
    <property type="molecule type" value="Genomic_DNA"/>
</dbReference>
<keyword evidence="2" id="KW-1185">Reference proteome</keyword>
<dbReference type="AlphaFoldDB" id="A0A161IBK2"/>
<protein>
    <submittedName>
        <fullName evidence="1">Uncharacterized protein</fullName>
    </submittedName>
</protein>
<evidence type="ECO:0000313" key="1">
    <source>
        <dbReference type="EMBL" id="ANB73663.1"/>
    </source>
</evidence>
<evidence type="ECO:0000313" key="2">
    <source>
        <dbReference type="Proteomes" id="UP000076852"/>
    </source>
</evidence>
<sequence>MLGDIRNTRLEGRLNGLFSKTEIMQFLEKLVIRWHLTADRILIAAPFVGHQYMKTEDKRRIWDWLIRNLDTKKSTLLTRKATYTSFKKTLEAEGLDYDELQGYGLEDKLISGGVTKQDFHAKFYAGLSDGATEVLSGSANLLRGPSIENISFATMTQADFTARYLEKLKVAIPTAASRRLPYEIVKSEGGSWICTSLDAGRAPWLADESTK</sequence>
<proteinExistence type="predicted"/>
<name>A0A161IBK2_9BURK</name>
<dbReference type="OrthoDB" id="6637030at2"/>
<dbReference type="Proteomes" id="UP000076852">
    <property type="component" value="Chromosome 1"/>
</dbReference>
<accession>A0A161IBK2</accession>